<gene>
    <name evidence="7" type="ORF">SS37A_26620</name>
</gene>
<evidence type="ECO:0000256" key="5">
    <source>
        <dbReference type="ARBA" id="ARBA00023136"/>
    </source>
</evidence>
<dbReference type="Pfam" id="PF01810">
    <property type="entry name" value="LysE"/>
    <property type="match status" value="1"/>
</dbReference>
<dbReference type="EMBL" id="AP027142">
    <property type="protein sequence ID" value="BDV35133.1"/>
    <property type="molecule type" value="Genomic_DNA"/>
</dbReference>
<protein>
    <recommendedName>
        <fullName evidence="9">LysE family translocator</fullName>
    </recommendedName>
</protein>
<evidence type="ECO:0000256" key="3">
    <source>
        <dbReference type="ARBA" id="ARBA00022692"/>
    </source>
</evidence>
<keyword evidence="5 6" id="KW-0472">Membrane</keyword>
<feature type="transmembrane region" description="Helical" evidence="6">
    <location>
        <begin position="178"/>
        <end position="197"/>
    </location>
</feature>
<reference evidence="7 8" key="1">
    <citation type="journal article" date="2023" name="Int. J. Syst. Evol. Microbiol.">
        <title>Methylocystis iwaonis sp. nov., a type II methane-oxidizing bacterium from surface soil of a rice paddy field in Japan, and emended description of the genus Methylocystis (ex Whittenbury et al. 1970) Bowman et al. 1993.</title>
        <authorList>
            <person name="Kaise H."/>
            <person name="Sawadogo J.B."/>
            <person name="Alam M.S."/>
            <person name="Ueno C."/>
            <person name="Dianou D."/>
            <person name="Shinjo R."/>
            <person name="Asakawa S."/>
        </authorList>
    </citation>
    <scope>NUCLEOTIDE SEQUENCE [LARGE SCALE GENOMIC DNA]</scope>
    <source>
        <strain evidence="7 8">SS37A-Re</strain>
    </source>
</reference>
<dbReference type="PANTHER" id="PTHR30086">
    <property type="entry name" value="ARGININE EXPORTER PROTEIN ARGO"/>
    <property type="match status" value="1"/>
</dbReference>
<evidence type="ECO:0000256" key="4">
    <source>
        <dbReference type="ARBA" id="ARBA00022989"/>
    </source>
</evidence>
<comment type="subcellular location">
    <subcellularLocation>
        <location evidence="1">Cell membrane</location>
        <topology evidence="1">Multi-pass membrane protein</topology>
    </subcellularLocation>
</comment>
<evidence type="ECO:0000313" key="7">
    <source>
        <dbReference type="EMBL" id="BDV35133.1"/>
    </source>
</evidence>
<sequence>MQINMDITGFTAAILPIALSPGASFTMAMSNAARSGLRGVAPVIAGTATGIYIHATLAGLGVSNLLARSSAAMWALKIGGTIYLMWLGLRMIGEGLSGVTREVTSLDSVKMTSAITANLLNVKPLLLYLTVVPLFAGVNLSSYFLAASIHVSIMALFLTLCGAAFATAAKAARSSDVMAAFNIIAGIFLLTLAAKAAW</sequence>
<evidence type="ECO:0000256" key="1">
    <source>
        <dbReference type="ARBA" id="ARBA00004651"/>
    </source>
</evidence>
<dbReference type="InterPro" id="IPR001123">
    <property type="entry name" value="LeuE-type"/>
</dbReference>
<proteinExistence type="predicted"/>
<keyword evidence="4 6" id="KW-1133">Transmembrane helix</keyword>
<dbReference type="RefSeq" id="WP_281928482.1">
    <property type="nucleotide sequence ID" value="NZ_AP027142.1"/>
</dbReference>
<feature type="transmembrane region" description="Helical" evidence="6">
    <location>
        <begin position="40"/>
        <end position="62"/>
    </location>
</feature>
<name>A0ABM8EB37_9HYPH</name>
<dbReference type="Proteomes" id="UP001317629">
    <property type="component" value="Chromosome"/>
</dbReference>
<keyword evidence="2" id="KW-1003">Cell membrane</keyword>
<evidence type="ECO:0000256" key="2">
    <source>
        <dbReference type="ARBA" id="ARBA00022475"/>
    </source>
</evidence>
<evidence type="ECO:0008006" key="9">
    <source>
        <dbReference type="Google" id="ProtNLM"/>
    </source>
</evidence>
<feature type="transmembrane region" description="Helical" evidence="6">
    <location>
        <begin position="153"/>
        <end position="172"/>
    </location>
</feature>
<dbReference type="PANTHER" id="PTHR30086:SF20">
    <property type="entry name" value="ARGININE EXPORTER PROTEIN ARGO-RELATED"/>
    <property type="match status" value="1"/>
</dbReference>
<keyword evidence="3 6" id="KW-0812">Transmembrane</keyword>
<evidence type="ECO:0000313" key="8">
    <source>
        <dbReference type="Proteomes" id="UP001317629"/>
    </source>
</evidence>
<accession>A0ABM8EB37</accession>
<keyword evidence="8" id="KW-1185">Reference proteome</keyword>
<feature type="transmembrane region" description="Helical" evidence="6">
    <location>
        <begin position="125"/>
        <end position="146"/>
    </location>
</feature>
<evidence type="ECO:0000256" key="6">
    <source>
        <dbReference type="SAM" id="Phobius"/>
    </source>
</evidence>
<organism evidence="7 8">
    <name type="scientific">Methylocystis iwaonis</name>
    <dbReference type="NCBI Taxonomy" id="2885079"/>
    <lineage>
        <taxon>Bacteria</taxon>
        <taxon>Pseudomonadati</taxon>
        <taxon>Pseudomonadota</taxon>
        <taxon>Alphaproteobacteria</taxon>
        <taxon>Hyphomicrobiales</taxon>
        <taxon>Methylocystaceae</taxon>
        <taxon>Methylocystis</taxon>
    </lineage>
</organism>